<organism evidence="7">
    <name type="scientific">Caldilineaceae bacterium SB0662_bin_9</name>
    <dbReference type="NCBI Taxonomy" id="2605258"/>
    <lineage>
        <taxon>Bacteria</taxon>
        <taxon>Bacillati</taxon>
        <taxon>Chloroflexota</taxon>
        <taxon>Caldilineae</taxon>
        <taxon>Caldilineales</taxon>
        <taxon>Caldilineaceae</taxon>
    </lineage>
</organism>
<gene>
    <name evidence="7" type="ORF">F4Y08_07015</name>
</gene>
<evidence type="ECO:0000259" key="6">
    <source>
        <dbReference type="Pfam" id="PF04586"/>
    </source>
</evidence>
<dbReference type="GO" id="GO:0006508">
    <property type="term" value="P:proteolysis"/>
    <property type="evidence" value="ECO:0007669"/>
    <property type="project" value="UniProtKB-KW"/>
</dbReference>
<keyword evidence="1" id="KW-1188">Viral release from host cell</keyword>
<feature type="coiled-coil region" evidence="4">
    <location>
        <begin position="212"/>
        <end position="253"/>
    </location>
</feature>
<evidence type="ECO:0000256" key="4">
    <source>
        <dbReference type="SAM" id="Coils"/>
    </source>
</evidence>
<reference evidence="7" key="1">
    <citation type="submission" date="2019-09" db="EMBL/GenBank/DDBJ databases">
        <title>Characterisation of the sponge microbiome using genome-centric metagenomics.</title>
        <authorList>
            <person name="Engelberts J.P."/>
            <person name="Robbins S.J."/>
            <person name="De Goeij J.M."/>
            <person name="Aranda M."/>
            <person name="Bell S.C."/>
            <person name="Webster N.S."/>
        </authorList>
    </citation>
    <scope>NUCLEOTIDE SEQUENCE</scope>
    <source>
        <strain evidence="7">SB0662_bin_9</strain>
    </source>
</reference>
<dbReference type="EMBL" id="VXPY01000046">
    <property type="protein sequence ID" value="MYD90075.1"/>
    <property type="molecule type" value="Genomic_DNA"/>
</dbReference>
<feature type="domain" description="Prohead serine protease" evidence="6">
    <location>
        <begin position="31"/>
        <end position="169"/>
    </location>
</feature>
<name>A0A6B1DTF8_9CHLR</name>
<dbReference type="AlphaFoldDB" id="A0A6B1DTF8"/>
<evidence type="ECO:0000313" key="7">
    <source>
        <dbReference type="EMBL" id="MYD90075.1"/>
    </source>
</evidence>
<evidence type="ECO:0000256" key="5">
    <source>
        <dbReference type="SAM" id="MobiDB-lite"/>
    </source>
</evidence>
<protein>
    <recommendedName>
        <fullName evidence="6">Prohead serine protease domain-containing protein</fullName>
    </recommendedName>
</protein>
<feature type="region of interest" description="Disordered" evidence="5">
    <location>
        <begin position="1"/>
        <end position="20"/>
    </location>
</feature>
<feature type="region of interest" description="Disordered" evidence="5">
    <location>
        <begin position="339"/>
        <end position="363"/>
    </location>
</feature>
<dbReference type="GO" id="GO:0008233">
    <property type="term" value="F:peptidase activity"/>
    <property type="evidence" value="ECO:0007669"/>
    <property type="project" value="UniProtKB-KW"/>
</dbReference>
<proteinExistence type="predicted"/>
<comment type="caution">
    <text evidence="7">The sequence shown here is derived from an EMBL/GenBank/DDBJ whole genome shotgun (WGS) entry which is preliminary data.</text>
</comment>
<dbReference type="InterPro" id="IPR054613">
    <property type="entry name" value="Peptidase_S78_dom"/>
</dbReference>
<evidence type="ECO:0000256" key="2">
    <source>
        <dbReference type="ARBA" id="ARBA00022670"/>
    </source>
</evidence>
<keyword evidence="2" id="KW-0645">Protease</keyword>
<accession>A0A6B1DTF8</accession>
<dbReference type="Pfam" id="PF04586">
    <property type="entry name" value="Peptidase_S78"/>
    <property type="match status" value="1"/>
</dbReference>
<evidence type="ECO:0000256" key="3">
    <source>
        <dbReference type="ARBA" id="ARBA00022801"/>
    </source>
</evidence>
<sequence length="382" mass="41551">MANAQTPAPPEGAWWERPDEPQTRYSELRWDDTSRMLSGTLVRYGDTAELSWGDKERFEPGAFGNVADVDLILNVQHDRAKPLARSGGGGISLDDTSERLRMEATLPDTADARDVLSLIRHRVLRGLSVEFYPVRSRREGDVVVISEAKLKNVAVVDRPAYKQSTLDWRHKMKADDIRQMIEEAMSKRADDDTGSVADTAAAVVAAAVSGEFAELRAERDAAVKKRNEAIAKAAKAVETAEAAEQRAETLAQAQTTVKDQLVEARAEGRAEAVEEMRGEAAERAALLLRIDPLLADGLETRQMTTHDLLVAAVADEVDGAAERSEDYLTAKVESILERRQAADDLPAPARPAPGGTSADAGYAPHNLISSIETRFDGAKEVA</sequence>
<evidence type="ECO:0000256" key="1">
    <source>
        <dbReference type="ARBA" id="ARBA00022612"/>
    </source>
</evidence>
<keyword evidence="4" id="KW-0175">Coiled coil</keyword>
<keyword evidence="3" id="KW-0378">Hydrolase</keyword>